<evidence type="ECO:0000313" key="2">
    <source>
        <dbReference type="EMBL" id="CUC10671.1"/>
    </source>
</evidence>
<dbReference type="AlphaFoldDB" id="A0A0K6SAJ0"/>
<reference evidence="2" key="1">
    <citation type="submission" date="2014-11" db="EMBL/GenBank/DDBJ databases">
        <title>Molecular phylogeny of cliff fern family Woodsiaceae with morphological implications.</title>
        <authorList>
            <person name="Shao Y.-Z."/>
            <person name="Wei R."/>
            <person name="Zhang X.-C."/>
        </authorList>
    </citation>
    <scope>NUCLEOTIDE SEQUENCE</scope>
</reference>
<proteinExistence type="predicted"/>
<feature type="region of interest" description="Disordered" evidence="1">
    <location>
        <begin position="58"/>
        <end position="154"/>
    </location>
</feature>
<feature type="compositionally biased region" description="Acidic residues" evidence="1">
    <location>
        <begin position="77"/>
        <end position="90"/>
    </location>
</feature>
<sequence>MLQEWKVAPLVDPEEELPDEMKSIFDGNVYRTHPLEIKSSTGRWCSDRRKWSAAVVTDEWERENSGRAEARVQQEEGIGEEEDEGEEEDPFSFGGDNSDWAWFNPDDDGASPNSGQVGGLGYGDGEETGGVEAGQVSGRGDGDGNETEGLETGE</sequence>
<organism evidence="2">
    <name type="scientific">Chromera velia CCMP2878</name>
    <dbReference type="NCBI Taxonomy" id="1169474"/>
    <lineage>
        <taxon>Eukaryota</taxon>
        <taxon>Sar</taxon>
        <taxon>Alveolata</taxon>
        <taxon>Colpodellida</taxon>
        <taxon>Chromeraceae</taxon>
        <taxon>Chromera</taxon>
    </lineage>
</organism>
<protein>
    <submittedName>
        <fullName evidence="2">Uncharacterized protein</fullName>
    </submittedName>
</protein>
<name>A0A0K6SAJ0_9ALVE</name>
<accession>A0A0K6SAJ0</accession>
<gene>
    <name evidence="2" type="ORF">Cvel_10926.t1</name>
</gene>
<feature type="compositionally biased region" description="Basic and acidic residues" evidence="1">
    <location>
        <begin position="62"/>
        <end position="74"/>
    </location>
</feature>
<dbReference type="VEuPathDB" id="CryptoDB:Cvel_10926"/>
<dbReference type="PhylomeDB" id="A0A0K6SAJ0"/>
<evidence type="ECO:0000256" key="1">
    <source>
        <dbReference type="SAM" id="MobiDB-lite"/>
    </source>
</evidence>
<dbReference type="EMBL" id="CDMZ01005080">
    <property type="protein sequence ID" value="CUC10671.1"/>
    <property type="molecule type" value="Genomic_DNA"/>
</dbReference>
<feature type="compositionally biased region" description="Acidic residues" evidence="1">
    <location>
        <begin position="143"/>
        <end position="154"/>
    </location>
</feature>